<dbReference type="InterPro" id="IPR036052">
    <property type="entry name" value="TrpB-like_PALP_sf"/>
</dbReference>
<accession>A0ABV7MHR0</accession>
<dbReference type="CDD" id="cd01560">
    <property type="entry name" value="Thr-synth_2"/>
    <property type="match status" value="1"/>
</dbReference>
<dbReference type="RefSeq" id="WP_189576652.1">
    <property type="nucleotide sequence ID" value="NZ_BMXU01000002.1"/>
</dbReference>
<dbReference type="SUPFAM" id="SSF53686">
    <property type="entry name" value="Tryptophan synthase beta subunit-like PLP-dependent enzymes"/>
    <property type="match status" value="1"/>
</dbReference>
<dbReference type="Proteomes" id="UP001595607">
    <property type="component" value="Unassembled WGS sequence"/>
</dbReference>
<evidence type="ECO:0000256" key="5">
    <source>
        <dbReference type="NCBIfam" id="TIGR00260"/>
    </source>
</evidence>
<dbReference type="Pfam" id="PF24857">
    <property type="entry name" value="THR4_C"/>
    <property type="match status" value="1"/>
</dbReference>
<organism evidence="7 8">
    <name type="scientific">Parvularcula lutaonensis</name>
    <dbReference type="NCBI Taxonomy" id="491923"/>
    <lineage>
        <taxon>Bacteria</taxon>
        <taxon>Pseudomonadati</taxon>
        <taxon>Pseudomonadota</taxon>
        <taxon>Alphaproteobacteria</taxon>
        <taxon>Parvularculales</taxon>
        <taxon>Parvularculaceae</taxon>
        <taxon>Parvularcula</taxon>
    </lineage>
</organism>
<comment type="cofactor">
    <cofactor evidence="1">
        <name>pyridoxal 5'-phosphate</name>
        <dbReference type="ChEBI" id="CHEBI:597326"/>
    </cofactor>
</comment>
<dbReference type="InterPro" id="IPR029144">
    <property type="entry name" value="Thr_synth_N"/>
</dbReference>
<evidence type="ECO:0000256" key="2">
    <source>
        <dbReference type="ARBA" id="ARBA00005517"/>
    </source>
</evidence>
<dbReference type="PANTHER" id="PTHR42690">
    <property type="entry name" value="THREONINE SYNTHASE FAMILY MEMBER"/>
    <property type="match status" value="1"/>
</dbReference>
<proteinExistence type="inferred from homology"/>
<dbReference type="InterPro" id="IPR037158">
    <property type="entry name" value="Thr_synth_N_sf"/>
</dbReference>
<keyword evidence="8" id="KW-1185">Reference proteome</keyword>
<keyword evidence="3" id="KW-0663">Pyridoxal phosphate</keyword>
<dbReference type="NCBIfam" id="TIGR00260">
    <property type="entry name" value="thrC"/>
    <property type="match status" value="1"/>
</dbReference>
<evidence type="ECO:0000256" key="3">
    <source>
        <dbReference type="ARBA" id="ARBA00022898"/>
    </source>
</evidence>
<dbReference type="EMBL" id="JBHRVA010000003">
    <property type="protein sequence ID" value="MFC3303786.1"/>
    <property type="molecule type" value="Genomic_DNA"/>
</dbReference>
<evidence type="ECO:0000259" key="6">
    <source>
        <dbReference type="Pfam" id="PF14821"/>
    </source>
</evidence>
<comment type="caution">
    <text evidence="7">The sequence shown here is derived from an EMBL/GenBank/DDBJ whole genome shotgun (WGS) entry which is preliminary data.</text>
</comment>
<evidence type="ECO:0000256" key="4">
    <source>
        <dbReference type="ARBA" id="ARBA00023239"/>
    </source>
</evidence>
<protein>
    <recommendedName>
        <fullName evidence="5">Threonine synthase</fullName>
        <ecNumber evidence="5">4.2.3.1</ecNumber>
    </recommendedName>
</protein>
<keyword evidence="4 7" id="KW-0456">Lyase</keyword>
<evidence type="ECO:0000313" key="8">
    <source>
        <dbReference type="Proteomes" id="UP001595607"/>
    </source>
</evidence>
<reference evidence="8" key="1">
    <citation type="journal article" date="2019" name="Int. J. Syst. Evol. Microbiol.">
        <title>The Global Catalogue of Microorganisms (GCM) 10K type strain sequencing project: providing services to taxonomists for standard genome sequencing and annotation.</title>
        <authorList>
            <consortium name="The Broad Institute Genomics Platform"/>
            <consortium name="The Broad Institute Genome Sequencing Center for Infectious Disease"/>
            <person name="Wu L."/>
            <person name="Ma J."/>
        </authorList>
    </citation>
    <scope>NUCLEOTIDE SEQUENCE [LARGE SCALE GENOMIC DNA]</scope>
    <source>
        <strain evidence="8">KCTC 22245</strain>
    </source>
</reference>
<name>A0ABV7MHR0_9PROT</name>
<sequence>MKYISTRGASPEANFDTVLRKALAPDGGLYLPKSWPGPRDWRAMKGASFPEIAAEVLHLFAGDEMSREEAGRLTEEAFATFRHPDVTPVVDLGGEKVMELFHGPTLAFKDVAMQLIARLFERSLEKSGGAMTVVVATSGDTGGAAVSALANREHLSICALHPHERISGVQRRFMTTSGAPNVLNLAVEGTFDDCQAIVKELFADRDFAAEVSLGGVNSINWARITAQVSYYIWACLAVEGDDIHFSVPTGNFGDVFAGWVAKKLGAPVGKLIIAVNENDILDRALRVGIYEKRGVLPTSSPSMDIEIASNFERAIFEASGRNAEMTADLMACLRETDRFRLSKELRAELAKDFVSYKAGEPEVRAVMAVFAAHYGTLLDPHTAIGIHGARRAREDALEGPIVTLATAHPAKFPEAVAAATGKTPDLPVSSEQLFSQDEVFSVVPSDTAAVKEALRGLK</sequence>
<dbReference type="Gene3D" id="3.40.50.1100">
    <property type="match status" value="2"/>
</dbReference>
<comment type="similarity">
    <text evidence="2">Belongs to the threonine synthase family.</text>
</comment>
<dbReference type="PANTHER" id="PTHR42690:SF1">
    <property type="entry name" value="THREONINE SYNTHASE-LIKE 2"/>
    <property type="match status" value="1"/>
</dbReference>
<evidence type="ECO:0000256" key="1">
    <source>
        <dbReference type="ARBA" id="ARBA00001933"/>
    </source>
</evidence>
<feature type="domain" description="Threonine synthase N-terminal" evidence="6">
    <location>
        <begin position="2"/>
        <end position="78"/>
    </location>
</feature>
<dbReference type="Gene3D" id="3.90.1380.10">
    <property type="entry name" value="Threonine synthase, N-terminal domain"/>
    <property type="match status" value="1"/>
</dbReference>
<dbReference type="EC" id="4.2.3.1" evidence="5"/>
<evidence type="ECO:0000313" key="7">
    <source>
        <dbReference type="EMBL" id="MFC3303786.1"/>
    </source>
</evidence>
<dbReference type="GO" id="GO:0004795">
    <property type="term" value="F:threonine synthase activity"/>
    <property type="evidence" value="ECO:0007669"/>
    <property type="project" value="UniProtKB-EC"/>
</dbReference>
<dbReference type="InterPro" id="IPR051166">
    <property type="entry name" value="Threonine_Synthase"/>
</dbReference>
<dbReference type="InterPro" id="IPR004450">
    <property type="entry name" value="Thr_synthase-like"/>
</dbReference>
<gene>
    <name evidence="7" type="primary">thrC</name>
    <name evidence="7" type="ORF">ACFONP_13720</name>
</gene>
<dbReference type="Pfam" id="PF14821">
    <property type="entry name" value="Thr_synth_N"/>
    <property type="match status" value="1"/>
</dbReference>